<proteinExistence type="predicted"/>
<dbReference type="GO" id="GO:0044718">
    <property type="term" value="P:siderophore transmembrane transport"/>
    <property type="evidence" value="ECO:0007669"/>
    <property type="project" value="TreeGrafter"/>
</dbReference>
<dbReference type="InterPro" id="IPR012910">
    <property type="entry name" value="Plug_dom"/>
</dbReference>
<dbReference type="PANTHER" id="PTHR30069:SF29">
    <property type="entry name" value="HEMOGLOBIN AND HEMOGLOBIN-HAPTOGLOBIN-BINDING PROTEIN 1-RELATED"/>
    <property type="match status" value="1"/>
</dbReference>
<dbReference type="InterPro" id="IPR039426">
    <property type="entry name" value="TonB-dep_rcpt-like"/>
</dbReference>
<keyword evidence="4" id="KW-0675">Receptor</keyword>
<evidence type="ECO:0000313" key="4">
    <source>
        <dbReference type="EMBL" id="EKY00727.1"/>
    </source>
</evidence>
<feature type="signal peptide" evidence="2">
    <location>
        <begin position="1"/>
        <end position="20"/>
    </location>
</feature>
<dbReference type="STRING" id="1127699.HMPREF9151_01202"/>
<keyword evidence="1 2" id="KW-0732">Signal</keyword>
<organism evidence="4 5">
    <name type="scientific">Hoylesella saccharolytica F0055</name>
    <dbReference type="NCBI Taxonomy" id="1127699"/>
    <lineage>
        <taxon>Bacteria</taxon>
        <taxon>Pseudomonadati</taxon>
        <taxon>Bacteroidota</taxon>
        <taxon>Bacteroidia</taxon>
        <taxon>Bacteroidales</taxon>
        <taxon>Prevotellaceae</taxon>
        <taxon>Hoylesella</taxon>
    </lineage>
</organism>
<evidence type="ECO:0000259" key="3">
    <source>
        <dbReference type="Pfam" id="PF07715"/>
    </source>
</evidence>
<sequence>MPSRKFFLLILCSISIQLRAQNYITVSGSVTDKTTAEKLPGATVSFRGIRSHATIADGEGRYTLKIWANQAYVLTVSYVGHETYKRNVRYTENAVHNVKLTGNTRLSEVVVIAKEGRGPVSTSVIGRDAMEHLQPTSIADLMELLPGGYSKDPNMGQANTIELRETGAMSAVGRSLRNNNYAISSLGTQFIVDGAPINTDANLQHSPLSDTQRSVMGYSAENNRNITNKGVDMRAIGTDDIERVEVVRGIPSVEYGNMTSGIVNIRKIRRPIPFTARFKADGYSKLISVGKGVSAGKHSVLNFDAGYLDSKIDPTNNLENYKRLNGSVRYTYRKENKAYKWHWDAGADYTGSFDNAKADPDLNYGRIEEYRADYNRMALTNSIGFAWPKRLLKELEVNTALSLQLDRLHQRRLVAPQRYGIVPTNFEDGEHEAGAVYAEYVTDYLSDGKPFDAYLKAKGVLQFNSGKTVEHKVKFGLNWDYTKNYGRGQVYDMHRPLSIVGWASRPRKYSDIPGLQNLSAFGEENLTWNIAGWRWVAMLGTRVNAMPGLDKRFDMSGKLYIDPRFNFSCRLPYITVGGSPLSITANGGWGITTKNPTLNYLFPDPYYSNFIELAYYDTSNPEANSRFVVMSYKQDPTNYALTPARNRKWEIRLDVDWNDNSLSMGYFTEAMTDGFRYSSTYGVYNYKDYDESKMIAGADWHTLPYTEKQVLDGYQQSSNGSKMVKQGIEFQFTSARIKPLRTRINVSGAWFHTIYTNSQPMFEPVSSVIANQQVSDRYVGLYNWNDGRVNDRLNSNFTFDTQIPEWGFIFTTSAQFMWLVKTQMQDKNGYPIGYISSADGKIHPFTPTDENDIFLKQLIKKYSDTQFIPFTVPMSMIINLKATKQIGKYIKLSFFANKILDYLPDYNSAGRIVRRNASPYFGVEANFKI</sequence>
<dbReference type="HOGENOM" id="CLU_013529_0_0_10"/>
<dbReference type="GO" id="GO:0009279">
    <property type="term" value="C:cell outer membrane"/>
    <property type="evidence" value="ECO:0007669"/>
    <property type="project" value="TreeGrafter"/>
</dbReference>
<name>L1NBY3_9BACT</name>
<dbReference type="InterPro" id="IPR037066">
    <property type="entry name" value="Plug_dom_sf"/>
</dbReference>
<accession>L1NBY3</accession>
<evidence type="ECO:0000256" key="2">
    <source>
        <dbReference type="SAM" id="SignalP"/>
    </source>
</evidence>
<feature type="chain" id="PRO_5003954992" evidence="2">
    <location>
        <begin position="21"/>
        <end position="929"/>
    </location>
</feature>
<dbReference type="EMBL" id="AMEP01000084">
    <property type="protein sequence ID" value="EKY00727.1"/>
    <property type="molecule type" value="Genomic_DNA"/>
</dbReference>
<gene>
    <name evidence="4" type="ORF">HMPREF9151_01202</name>
</gene>
<keyword evidence="5" id="KW-1185">Reference proteome</keyword>
<comment type="caution">
    <text evidence="4">The sequence shown here is derived from an EMBL/GenBank/DDBJ whole genome shotgun (WGS) entry which is preliminary data.</text>
</comment>
<dbReference type="SUPFAM" id="SSF49464">
    <property type="entry name" value="Carboxypeptidase regulatory domain-like"/>
    <property type="match status" value="1"/>
</dbReference>
<dbReference type="OrthoDB" id="1151166at2"/>
<dbReference type="GO" id="GO:0015344">
    <property type="term" value="F:siderophore uptake transmembrane transporter activity"/>
    <property type="evidence" value="ECO:0007669"/>
    <property type="project" value="TreeGrafter"/>
</dbReference>
<feature type="domain" description="TonB-dependent receptor plug" evidence="3">
    <location>
        <begin position="119"/>
        <end position="261"/>
    </location>
</feature>
<dbReference type="Pfam" id="PF07715">
    <property type="entry name" value="Plug"/>
    <property type="match status" value="1"/>
</dbReference>
<evidence type="ECO:0000313" key="5">
    <source>
        <dbReference type="Proteomes" id="UP000010433"/>
    </source>
</evidence>
<dbReference type="Pfam" id="PF13715">
    <property type="entry name" value="CarbopepD_reg_2"/>
    <property type="match status" value="1"/>
</dbReference>
<dbReference type="Gene3D" id="2.60.40.1120">
    <property type="entry name" value="Carboxypeptidase-like, regulatory domain"/>
    <property type="match status" value="1"/>
</dbReference>
<dbReference type="Gene3D" id="2.170.130.10">
    <property type="entry name" value="TonB-dependent receptor, plug domain"/>
    <property type="match status" value="1"/>
</dbReference>
<dbReference type="Proteomes" id="UP000010433">
    <property type="component" value="Unassembled WGS sequence"/>
</dbReference>
<dbReference type="PANTHER" id="PTHR30069">
    <property type="entry name" value="TONB-DEPENDENT OUTER MEMBRANE RECEPTOR"/>
    <property type="match status" value="1"/>
</dbReference>
<reference evidence="4 5" key="1">
    <citation type="submission" date="2012-05" db="EMBL/GenBank/DDBJ databases">
        <authorList>
            <person name="Weinstock G."/>
            <person name="Sodergren E."/>
            <person name="Lobos E.A."/>
            <person name="Fulton L."/>
            <person name="Fulton R."/>
            <person name="Courtney L."/>
            <person name="Fronick C."/>
            <person name="O'Laughlin M."/>
            <person name="Godfrey J."/>
            <person name="Wilson R.M."/>
            <person name="Miner T."/>
            <person name="Farmer C."/>
            <person name="Delehaunty K."/>
            <person name="Cordes M."/>
            <person name="Minx P."/>
            <person name="Tomlinson C."/>
            <person name="Chen J."/>
            <person name="Wollam A."/>
            <person name="Pepin K.H."/>
            <person name="Bhonagiri V."/>
            <person name="Zhang X."/>
            <person name="Suruliraj S."/>
            <person name="Warren W."/>
            <person name="Mitreva M."/>
            <person name="Mardis E.R."/>
            <person name="Wilson R.K."/>
        </authorList>
    </citation>
    <scope>NUCLEOTIDE SEQUENCE [LARGE SCALE GENOMIC DNA]</scope>
    <source>
        <strain evidence="4 5">F0055</strain>
    </source>
</reference>
<dbReference type="InterPro" id="IPR008969">
    <property type="entry name" value="CarboxyPept-like_regulatory"/>
</dbReference>
<protein>
    <submittedName>
        <fullName evidence="4">TonB-dependent receptor plug domain protein</fullName>
    </submittedName>
</protein>
<dbReference type="AlphaFoldDB" id="L1NBY3"/>
<dbReference type="PATRIC" id="fig|1127699.3.peg.1113"/>
<dbReference type="SUPFAM" id="SSF56935">
    <property type="entry name" value="Porins"/>
    <property type="match status" value="1"/>
</dbReference>
<evidence type="ECO:0000256" key="1">
    <source>
        <dbReference type="ARBA" id="ARBA00022729"/>
    </source>
</evidence>